<dbReference type="InterPro" id="IPR044034">
    <property type="entry name" value="NAC-like_UBA"/>
</dbReference>
<dbReference type="InterPro" id="IPR000594">
    <property type="entry name" value="ThiF_NAD_FAD-bd"/>
</dbReference>
<dbReference type="SMART" id="SM00450">
    <property type="entry name" value="RHOD"/>
    <property type="match status" value="1"/>
</dbReference>
<keyword evidence="12" id="KW-0175">Coiled coil</keyword>
<evidence type="ECO:0000256" key="5">
    <source>
        <dbReference type="ARBA" id="ARBA00022723"/>
    </source>
</evidence>
<organism evidence="15 16">
    <name type="scientific">Tigriopus californicus</name>
    <name type="common">Marine copepod</name>
    <dbReference type="NCBI Taxonomy" id="6832"/>
    <lineage>
        <taxon>Eukaryota</taxon>
        <taxon>Metazoa</taxon>
        <taxon>Ecdysozoa</taxon>
        <taxon>Arthropoda</taxon>
        <taxon>Crustacea</taxon>
        <taxon>Multicrustacea</taxon>
        <taxon>Hexanauplia</taxon>
        <taxon>Copepoda</taxon>
        <taxon>Harpacticoida</taxon>
        <taxon>Harpacticidae</taxon>
        <taxon>Tigriopus</taxon>
    </lineage>
</organism>
<dbReference type="PANTHER" id="PTHR10953:SF102">
    <property type="entry name" value="ADENYLYLTRANSFERASE AND SULFURTRANSFERASE MOCS3"/>
    <property type="match status" value="1"/>
</dbReference>
<dbReference type="InterPro" id="IPR036873">
    <property type="entry name" value="Rhodanese-like_dom_sf"/>
</dbReference>
<feature type="compositionally biased region" description="Polar residues" evidence="13">
    <location>
        <begin position="420"/>
        <end position="430"/>
    </location>
</feature>
<dbReference type="PANTHER" id="PTHR10953">
    <property type="entry name" value="UBIQUITIN-ACTIVATING ENZYME E1"/>
    <property type="match status" value="1"/>
</dbReference>
<dbReference type="NCBIfam" id="NF004281">
    <property type="entry name" value="PRK05690.1"/>
    <property type="match status" value="1"/>
</dbReference>
<dbReference type="STRING" id="6832.A0A553NSF7"/>
<keyword evidence="5" id="KW-0479">Metal-binding</keyword>
<dbReference type="CDD" id="cd00757">
    <property type="entry name" value="ThiF_MoeB_HesA_family"/>
    <property type="match status" value="1"/>
</dbReference>
<dbReference type="InterPro" id="IPR001763">
    <property type="entry name" value="Rhodanese-like_dom"/>
</dbReference>
<dbReference type="GO" id="GO:0002143">
    <property type="term" value="P:tRNA wobble position uridine thiolation"/>
    <property type="evidence" value="ECO:0007669"/>
    <property type="project" value="InterPro"/>
</dbReference>
<keyword evidence="8" id="KW-0067">ATP-binding</keyword>
<evidence type="ECO:0000256" key="2">
    <source>
        <dbReference type="ARBA" id="ARBA00022490"/>
    </source>
</evidence>
<evidence type="ECO:0000256" key="12">
    <source>
        <dbReference type="SAM" id="Coils"/>
    </source>
</evidence>
<dbReference type="FunFam" id="3.40.50.720:FF:000033">
    <property type="entry name" value="Adenylyltransferase and sulfurtransferase MOCS3"/>
    <property type="match status" value="1"/>
</dbReference>
<dbReference type="GO" id="GO:0046872">
    <property type="term" value="F:metal ion binding"/>
    <property type="evidence" value="ECO:0007669"/>
    <property type="project" value="UniProtKB-KW"/>
</dbReference>
<keyword evidence="7" id="KW-0862">Zinc</keyword>
<dbReference type="GO" id="GO:0042292">
    <property type="term" value="F:URM1 activating enzyme activity"/>
    <property type="evidence" value="ECO:0007669"/>
    <property type="project" value="TreeGrafter"/>
</dbReference>
<accession>A0A553NSF7</accession>
<feature type="compositionally biased region" description="Basic and acidic residues" evidence="13">
    <location>
        <begin position="434"/>
        <end position="454"/>
    </location>
</feature>
<dbReference type="Pfam" id="PF00899">
    <property type="entry name" value="ThiF"/>
    <property type="match status" value="1"/>
</dbReference>
<evidence type="ECO:0000256" key="9">
    <source>
        <dbReference type="ARBA" id="ARBA00023150"/>
    </source>
</evidence>
<dbReference type="EMBL" id="VCGU01000010">
    <property type="protein sequence ID" value="TRY68339.1"/>
    <property type="molecule type" value="Genomic_DNA"/>
</dbReference>
<dbReference type="InterPro" id="IPR045886">
    <property type="entry name" value="ThiF/MoeB/HesA"/>
</dbReference>
<dbReference type="Gene3D" id="3.40.250.10">
    <property type="entry name" value="Rhodanese-like domain"/>
    <property type="match status" value="1"/>
</dbReference>
<protein>
    <recommendedName>
        <fullName evidence="11">Ubiquitin activating enzyme 4</fullName>
    </recommendedName>
</protein>
<feature type="domain" description="Rhodanese" evidence="14">
    <location>
        <begin position="341"/>
        <end position="412"/>
    </location>
</feature>
<reference evidence="15 16" key="1">
    <citation type="journal article" date="2018" name="Nat. Ecol. Evol.">
        <title>Genomic signatures of mitonuclear coevolution across populations of Tigriopus californicus.</title>
        <authorList>
            <person name="Barreto F.S."/>
            <person name="Watson E.T."/>
            <person name="Lima T.G."/>
            <person name="Willett C.S."/>
            <person name="Edmands S."/>
            <person name="Li W."/>
            <person name="Burton R.S."/>
        </authorList>
    </citation>
    <scope>NUCLEOTIDE SEQUENCE [LARGE SCALE GENOMIC DNA]</scope>
    <source>
        <strain evidence="15 16">San Diego</strain>
    </source>
</reference>
<evidence type="ECO:0000256" key="13">
    <source>
        <dbReference type="SAM" id="MobiDB-lite"/>
    </source>
</evidence>
<dbReference type="GO" id="GO:0005829">
    <property type="term" value="C:cytosol"/>
    <property type="evidence" value="ECO:0007669"/>
    <property type="project" value="UniProtKB-SubCell"/>
</dbReference>
<dbReference type="GO" id="GO:0032447">
    <property type="term" value="P:protein urmylation"/>
    <property type="evidence" value="ECO:0007669"/>
    <property type="project" value="TreeGrafter"/>
</dbReference>
<dbReference type="SUPFAM" id="SSF69572">
    <property type="entry name" value="Activating enzymes of the ubiquitin-like proteins"/>
    <property type="match status" value="1"/>
</dbReference>
<comment type="caution">
    <text evidence="15">The sequence shown here is derived from an EMBL/GenBank/DDBJ whole genome shotgun (WGS) entry which is preliminary data.</text>
</comment>
<feature type="region of interest" description="Disordered" evidence="13">
    <location>
        <begin position="420"/>
        <end position="454"/>
    </location>
</feature>
<dbReference type="InterPro" id="IPR028885">
    <property type="entry name" value="MOCS3/Uba4"/>
</dbReference>
<dbReference type="GO" id="GO:0070566">
    <property type="term" value="F:adenylyltransferase activity"/>
    <property type="evidence" value="ECO:0007669"/>
    <property type="project" value="InterPro"/>
</dbReference>
<dbReference type="PROSITE" id="PS50206">
    <property type="entry name" value="RHODANESE_3"/>
    <property type="match status" value="1"/>
</dbReference>
<dbReference type="Gene3D" id="3.40.50.720">
    <property type="entry name" value="NAD(P)-binding Rossmann-like Domain"/>
    <property type="match status" value="1"/>
</dbReference>
<keyword evidence="3" id="KW-0808">Transferase</keyword>
<name>A0A553NSF7_TIGCA</name>
<dbReference type="GO" id="GO:0006777">
    <property type="term" value="P:Mo-molybdopterin cofactor biosynthetic process"/>
    <property type="evidence" value="ECO:0007669"/>
    <property type="project" value="UniProtKB-KW"/>
</dbReference>
<keyword evidence="9" id="KW-0501">Molybdenum cofactor biosynthesis</keyword>
<evidence type="ECO:0000259" key="14">
    <source>
        <dbReference type="PROSITE" id="PS50206"/>
    </source>
</evidence>
<dbReference type="CDD" id="cd14361">
    <property type="entry name" value="UBA_HYPK"/>
    <property type="match status" value="1"/>
</dbReference>
<dbReference type="Gene3D" id="1.10.8.10">
    <property type="entry name" value="DNA helicase RuvA subunit, C-terminal domain"/>
    <property type="match status" value="1"/>
</dbReference>
<evidence type="ECO:0000256" key="1">
    <source>
        <dbReference type="ARBA" id="ARBA00004514"/>
    </source>
</evidence>
<evidence type="ECO:0000256" key="4">
    <source>
        <dbReference type="ARBA" id="ARBA00022694"/>
    </source>
</evidence>
<evidence type="ECO:0000313" key="16">
    <source>
        <dbReference type="Proteomes" id="UP000318571"/>
    </source>
</evidence>
<evidence type="ECO:0000256" key="8">
    <source>
        <dbReference type="ARBA" id="ARBA00022840"/>
    </source>
</evidence>
<keyword evidence="6" id="KW-0547">Nucleotide-binding</keyword>
<dbReference type="Pfam" id="PF19026">
    <property type="entry name" value="UBA_HYPK"/>
    <property type="match status" value="1"/>
</dbReference>
<keyword evidence="2" id="KW-0963">Cytoplasm</keyword>
<dbReference type="InterPro" id="IPR035985">
    <property type="entry name" value="Ubiquitin-activating_enz"/>
</dbReference>
<dbReference type="Pfam" id="PF00581">
    <property type="entry name" value="Rhodanese"/>
    <property type="match status" value="1"/>
</dbReference>
<feature type="coiled-coil region" evidence="12">
    <location>
        <begin position="504"/>
        <end position="531"/>
    </location>
</feature>
<keyword evidence="4" id="KW-0819">tRNA processing</keyword>
<feature type="non-terminal residue" evidence="15">
    <location>
        <position position="1"/>
    </location>
</feature>
<evidence type="ECO:0000256" key="7">
    <source>
        <dbReference type="ARBA" id="ARBA00022833"/>
    </source>
</evidence>
<evidence type="ECO:0000256" key="10">
    <source>
        <dbReference type="ARBA" id="ARBA00023268"/>
    </source>
</evidence>
<sequence length="541" mass="59555">VLSQVKESMPDLTTQSVKDLEQRLLILRKEEADIEAEIHRRKLLNLDPDNAGVLSNLEITRYSRQLLLPEWGVQGQLALKRGRVLLVGGGGLGCPSALFLGGCGVGTLGVVDFDEVDVSNLHRQVLHSEKKLGWSKVESIKTALRELNSLVHVETYPIALGSHNALDIISKYDVVLDCSDNVATRYLLNDACVLTNKPLVSGSALRFEGQLTVYNYNQGPTYRCLFPEPPPPETVTNCSDGGVLGVIPGVIGTLQALEAMKILAGFGTPLSGKMLLFDGFSGAFRTVKLRPRQEKSAQIVKLIDYEQFCGALATDKEKPLAVLPDSERINVDQLQEFLKSSARGFTLLDVRSEPEMDICHLVGSVNVPIGKIDKEVNVHKIQSDLKEKGANKLIVLCRRGNDSQKAVLALKKTLKNVQIQDVKASNHSPANDNEQEKQQLNKEKKHDSGAADLEKVTDYAEEKEIISTSTDLEDAITIIRNRKVAESAEQLARERELAKVAINKEDVDLILNELEINKTKAERTLREHQGNVVEALAALTN</sequence>
<keyword evidence="10" id="KW-0511">Multifunctional enzyme</keyword>
<evidence type="ECO:0000256" key="11">
    <source>
        <dbReference type="ARBA" id="ARBA00030971"/>
    </source>
</evidence>
<evidence type="ECO:0000313" key="15">
    <source>
        <dbReference type="EMBL" id="TRY68339.1"/>
    </source>
</evidence>
<keyword evidence="16" id="KW-1185">Reference proteome</keyword>
<comment type="subcellular location">
    <subcellularLocation>
        <location evidence="1">Cytoplasm</location>
        <location evidence="1">Cytosol</location>
    </subcellularLocation>
</comment>
<dbReference type="GO" id="GO:0004792">
    <property type="term" value="F:thiosulfate-cyanide sulfurtransferase activity"/>
    <property type="evidence" value="ECO:0007669"/>
    <property type="project" value="TreeGrafter"/>
</dbReference>
<dbReference type="Proteomes" id="UP000318571">
    <property type="component" value="Chromosome 1"/>
</dbReference>
<evidence type="ECO:0000256" key="6">
    <source>
        <dbReference type="ARBA" id="ARBA00022741"/>
    </source>
</evidence>
<dbReference type="AlphaFoldDB" id="A0A553NSF7"/>
<dbReference type="HAMAP" id="MF_03049">
    <property type="entry name" value="MOCS3_Uba4"/>
    <property type="match status" value="1"/>
</dbReference>
<dbReference type="GO" id="GO:0005524">
    <property type="term" value="F:ATP binding"/>
    <property type="evidence" value="ECO:0007669"/>
    <property type="project" value="UniProtKB-KW"/>
</dbReference>
<dbReference type="InterPro" id="IPR038922">
    <property type="entry name" value="HYPK_UBA"/>
</dbReference>
<proteinExistence type="inferred from homology"/>
<evidence type="ECO:0000256" key="3">
    <source>
        <dbReference type="ARBA" id="ARBA00022679"/>
    </source>
</evidence>
<gene>
    <name evidence="15" type="ORF">TCAL_01400</name>
</gene>
<dbReference type="OMA" id="WATEVDQ"/>